<feature type="transmembrane region" description="Helical" evidence="5">
    <location>
        <begin position="76"/>
        <end position="95"/>
    </location>
</feature>
<feature type="transmembrane region" description="Helical" evidence="5">
    <location>
        <begin position="387"/>
        <end position="404"/>
    </location>
</feature>
<keyword evidence="8" id="KW-1185">Reference proteome</keyword>
<evidence type="ECO:0000256" key="2">
    <source>
        <dbReference type="ARBA" id="ARBA00022692"/>
    </source>
</evidence>
<dbReference type="InterPro" id="IPR007016">
    <property type="entry name" value="O-antigen_ligase-rel_domated"/>
</dbReference>
<evidence type="ECO:0000313" key="8">
    <source>
        <dbReference type="Proteomes" id="UP000602124"/>
    </source>
</evidence>
<feature type="transmembrane region" description="Helical" evidence="5">
    <location>
        <begin position="343"/>
        <end position="361"/>
    </location>
</feature>
<feature type="transmembrane region" description="Helical" evidence="5">
    <location>
        <begin position="107"/>
        <end position="125"/>
    </location>
</feature>
<protein>
    <submittedName>
        <fullName evidence="7">O-antigen ligase family protein</fullName>
    </submittedName>
</protein>
<keyword evidence="4 5" id="KW-0472">Membrane</keyword>
<evidence type="ECO:0000256" key="4">
    <source>
        <dbReference type="ARBA" id="ARBA00023136"/>
    </source>
</evidence>
<feature type="transmembrane region" description="Helical" evidence="5">
    <location>
        <begin position="227"/>
        <end position="245"/>
    </location>
</feature>
<feature type="transmembrane region" description="Helical" evidence="5">
    <location>
        <begin position="49"/>
        <end position="70"/>
    </location>
</feature>
<name>A0A934ITW5_9HYPH</name>
<dbReference type="Proteomes" id="UP000602124">
    <property type="component" value="Unassembled WGS sequence"/>
</dbReference>
<dbReference type="InterPro" id="IPR051533">
    <property type="entry name" value="WaaL-like"/>
</dbReference>
<dbReference type="Pfam" id="PF04932">
    <property type="entry name" value="Wzy_C"/>
    <property type="match status" value="1"/>
</dbReference>
<gene>
    <name evidence="7" type="ORF">JEQ47_10050</name>
</gene>
<comment type="caution">
    <text evidence="7">The sequence shown here is derived from an EMBL/GenBank/DDBJ whole genome shotgun (WGS) entry which is preliminary data.</text>
</comment>
<evidence type="ECO:0000256" key="1">
    <source>
        <dbReference type="ARBA" id="ARBA00004141"/>
    </source>
</evidence>
<feature type="transmembrane region" description="Helical" evidence="5">
    <location>
        <begin position="168"/>
        <end position="185"/>
    </location>
</feature>
<dbReference type="PANTHER" id="PTHR37422">
    <property type="entry name" value="TEICHURONIC ACID BIOSYNTHESIS PROTEIN TUAE"/>
    <property type="match status" value="1"/>
</dbReference>
<feature type="transmembrane region" description="Helical" evidence="5">
    <location>
        <begin position="366"/>
        <end position="381"/>
    </location>
</feature>
<dbReference type="GO" id="GO:0016874">
    <property type="term" value="F:ligase activity"/>
    <property type="evidence" value="ECO:0007669"/>
    <property type="project" value="UniProtKB-KW"/>
</dbReference>
<sequence length="420" mass="46194">MTAVLLRVALFAAFLIPVAVGDFSVNYSFVLYALFLALQAKHLERPTNLILWAIAAYGAIYLVGLGFDVFAPDGLLLRRGVSFAIFMTMFAFALVRFGELEVRAFKIAIVAVSFGFSLYAIARFYSVGGNEYGFALKDVTGSQRYGFVYLLAIFCLMSASEAGRSFQVLRSVSLFVVLAGLLLTFSRSSVVAFGCVLPLFLLSPLAMRGRQMSAKLAIVGRRTGIAALYTAVLLVVFPVVFQFYGDLILSRYTPLIGESLVEVESMIRPEQMTGERPASEAADGALLAEGSEGTRILIWKSIVNNTLNQPLTGTSYLGAWVLESVHTGSSHSQYFDVLLRTGFVGWLLYLAIIVQVLFFLWRKEPGLFWGTLAMLVFGIFHETFKESQGAFILACLIGMYVSHWRKSAGHVRTTPAVLRA</sequence>
<accession>A0A934ITW5</accession>
<dbReference type="AlphaFoldDB" id="A0A934ITW5"/>
<dbReference type="RefSeq" id="WP_198876266.1">
    <property type="nucleotide sequence ID" value="NZ_JAEKMH010000002.1"/>
</dbReference>
<feature type="transmembrane region" description="Helical" evidence="5">
    <location>
        <begin position="145"/>
        <end position="161"/>
    </location>
</feature>
<dbReference type="EMBL" id="JAEKMH010000002">
    <property type="protein sequence ID" value="MBJ3785061.1"/>
    <property type="molecule type" value="Genomic_DNA"/>
</dbReference>
<comment type="subcellular location">
    <subcellularLocation>
        <location evidence="1">Membrane</location>
        <topology evidence="1">Multi-pass membrane protein</topology>
    </subcellularLocation>
</comment>
<keyword evidence="7" id="KW-0436">Ligase</keyword>
<evidence type="ECO:0000313" key="7">
    <source>
        <dbReference type="EMBL" id="MBJ3785061.1"/>
    </source>
</evidence>
<evidence type="ECO:0000256" key="3">
    <source>
        <dbReference type="ARBA" id="ARBA00022989"/>
    </source>
</evidence>
<dbReference type="GO" id="GO:0016020">
    <property type="term" value="C:membrane"/>
    <property type="evidence" value="ECO:0007669"/>
    <property type="project" value="UniProtKB-SubCell"/>
</dbReference>
<feature type="transmembrane region" description="Helical" evidence="5">
    <location>
        <begin position="191"/>
        <end position="207"/>
    </location>
</feature>
<feature type="domain" description="O-antigen ligase-related" evidence="6">
    <location>
        <begin position="173"/>
        <end position="350"/>
    </location>
</feature>
<reference evidence="7" key="1">
    <citation type="submission" date="2020-12" db="EMBL/GenBank/DDBJ databases">
        <title>Devosia sp. MSA67 isolated from Mo River.</title>
        <authorList>
            <person name="Ma F."/>
            <person name="Zi Z."/>
        </authorList>
    </citation>
    <scope>NUCLEOTIDE SEQUENCE</scope>
    <source>
        <strain evidence="7">MSA67</strain>
    </source>
</reference>
<evidence type="ECO:0000256" key="5">
    <source>
        <dbReference type="SAM" id="Phobius"/>
    </source>
</evidence>
<organism evidence="7 8">
    <name type="scientific">Devosia sediminis</name>
    <dbReference type="NCBI Taxonomy" id="2798801"/>
    <lineage>
        <taxon>Bacteria</taxon>
        <taxon>Pseudomonadati</taxon>
        <taxon>Pseudomonadota</taxon>
        <taxon>Alphaproteobacteria</taxon>
        <taxon>Hyphomicrobiales</taxon>
        <taxon>Devosiaceae</taxon>
        <taxon>Devosia</taxon>
    </lineage>
</organism>
<dbReference type="PANTHER" id="PTHR37422:SF13">
    <property type="entry name" value="LIPOPOLYSACCHARIDE BIOSYNTHESIS PROTEIN PA4999-RELATED"/>
    <property type="match status" value="1"/>
</dbReference>
<keyword evidence="3 5" id="KW-1133">Transmembrane helix</keyword>
<evidence type="ECO:0000259" key="6">
    <source>
        <dbReference type="Pfam" id="PF04932"/>
    </source>
</evidence>
<keyword evidence="2 5" id="KW-0812">Transmembrane</keyword>
<feature type="transmembrane region" description="Helical" evidence="5">
    <location>
        <begin position="12"/>
        <end position="37"/>
    </location>
</feature>
<proteinExistence type="predicted"/>